<proteinExistence type="predicted"/>
<evidence type="ECO:0000256" key="1">
    <source>
        <dbReference type="ARBA" id="ARBA00004613"/>
    </source>
</evidence>
<reference evidence="9" key="3">
    <citation type="submission" date="2025-09" db="UniProtKB">
        <authorList>
            <consortium name="Ensembl"/>
        </authorList>
    </citation>
    <scope>IDENTIFICATION</scope>
</reference>
<feature type="disulfide bond" evidence="7">
    <location>
        <begin position="95"/>
        <end position="105"/>
    </location>
</feature>
<feature type="domain" description="SRCR" evidence="8">
    <location>
        <begin position="26"/>
        <end position="126"/>
    </location>
</feature>
<feature type="disulfide bond" evidence="7">
    <location>
        <begin position="51"/>
        <end position="115"/>
    </location>
</feature>
<comment type="subcellular location">
    <subcellularLocation>
        <location evidence="1">Secreted</location>
    </subcellularLocation>
</comment>
<dbReference type="PANTHER" id="PTHR19331">
    <property type="entry name" value="SCAVENGER RECEPTOR DOMAIN-CONTAINING"/>
    <property type="match status" value="1"/>
</dbReference>
<protein>
    <recommendedName>
        <fullName evidence="8">SRCR domain-containing protein</fullName>
    </recommendedName>
</protein>
<evidence type="ECO:0000256" key="3">
    <source>
        <dbReference type="ARBA" id="ARBA00022729"/>
    </source>
</evidence>
<keyword evidence="6" id="KW-0325">Glycoprotein</keyword>
<reference evidence="9" key="2">
    <citation type="submission" date="2025-08" db="UniProtKB">
        <authorList>
            <consortium name="Ensembl"/>
        </authorList>
    </citation>
    <scope>IDENTIFICATION</scope>
</reference>
<dbReference type="Ensembl" id="ENSPNAT00000021928.2">
    <property type="protein sequence ID" value="ENSPNAP00000014115.2"/>
    <property type="gene ID" value="ENSPNAG00000020149.2"/>
</dbReference>
<evidence type="ECO:0000256" key="4">
    <source>
        <dbReference type="ARBA" id="ARBA00022737"/>
    </source>
</evidence>
<dbReference type="Proteomes" id="UP001501920">
    <property type="component" value="Chromosome 14"/>
</dbReference>
<keyword evidence="2" id="KW-0964">Secreted</keyword>
<dbReference type="FunFam" id="3.10.250.10:FF:000003">
    <property type="entry name" value="Deleted in malignant brain tumors 1"/>
    <property type="match status" value="1"/>
</dbReference>
<evidence type="ECO:0000256" key="5">
    <source>
        <dbReference type="ARBA" id="ARBA00023157"/>
    </source>
</evidence>
<keyword evidence="10" id="KW-1185">Reference proteome</keyword>
<evidence type="ECO:0000256" key="2">
    <source>
        <dbReference type="ARBA" id="ARBA00022525"/>
    </source>
</evidence>
<dbReference type="SUPFAM" id="SSF56487">
    <property type="entry name" value="SRCR-like"/>
    <property type="match status" value="1"/>
</dbReference>
<dbReference type="PROSITE" id="PS00420">
    <property type="entry name" value="SRCR_1"/>
    <property type="match status" value="1"/>
</dbReference>
<evidence type="ECO:0000313" key="9">
    <source>
        <dbReference type="Ensembl" id="ENSPNAP00000014115.2"/>
    </source>
</evidence>
<keyword evidence="3" id="KW-0732">Signal</keyword>
<dbReference type="AlphaFoldDB" id="A0A3B4CRW4"/>
<accession>A0A3B4CRW4</accession>
<evidence type="ECO:0000256" key="6">
    <source>
        <dbReference type="ARBA" id="ARBA00023180"/>
    </source>
</evidence>
<feature type="disulfide bond" evidence="7">
    <location>
        <begin position="64"/>
        <end position="125"/>
    </location>
</feature>
<evidence type="ECO:0000313" key="10">
    <source>
        <dbReference type="Proteomes" id="UP001501920"/>
    </source>
</evidence>
<name>A0A3B4CRW4_PYGNA</name>
<dbReference type="SMART" id="SM00202">
    <property type="entry name" value="SR"/>
    <property type="match status" value="1"/>
</dbReference>
<organism evidence="9 10">
    <name type="scientific">Pygocentrus nattereri</name>
    <name type="common">Red-bellied piranha</name>
    <dbReference type="NCBI Taxonomy" id="42514"/>
    <lineage>
        <taxon>Eukaryota</taxon>
        <taxon>Metazoa</taxon>
        <taxon>Chordata</taxon>
        <taxon>Craniata</taxon>
        <taxon>Vertebrata</taxon>
        <taxon>Euteleostomi</taxon>
        <taxon>Actinopterygii</taxon>
        <taxon>Neopterygii</taxon>
        <taxon>Teleostei</taxon>
        <taxon>Ostariophysi</taxon>
        <taxon>Characiformes</taxon>
        <taxon>Characoidei</taxon>
        <taxon>Pygocentrus</taxon>
    </lineage>
</organism>
<reference evidence="9 10" key="1">
    <citation type="submission" date="2020-10" db="EMBL/GenBank/DDBJ databases">
        <title>Pygocentrus nattereri (red-bellied piranha) genome, fPygNat1, primary haplotype.</title>
        <authorList>
            <person name="Myers G."/>
            <person name="Meyer A."/>
            <person name="Karagic N."/>
            <person name="Pippel M."/>
            <person name="Winkler S."/>
            <person name="Tracey A."/>
            <person name="Wood J."/>
            <person name="Formenti G."/>
            <person name="Howe K."/>
            <person name="Fedrigo O."/>
            <person name="Jarvis E.D."/>
        </authorList>
    </citation>
    <scope>NUCLEOTIDE SEQUENCE [LARGE SCALE GENOMIC DNA]</scope>
</reference>
<dbReference type="PROSITE" id="PS50287">
    <property type="entry name" value="SRCR_2"/>
    <property type="match status" value="1"/>
</dbReference>
<dbReference type="PRINTS" id="PR00258">
    <property type="entry name" value="SPERACTRCPTR"/>
</dbReference>
<evidence type="ECO:0000256" key="7">
    <source>
        <dbReference type="PROSITE-ProRule" id="PRU00196"/>
    </source>
</evidence>
<dbReference type="OMA" id="SIKECKH"/>
<dbReference type="PANTHER" id="PTHR19331:SF22">
    <property type="entry name" value="DELETED IN MALIGNANT BRAIN TUMORS 1 PROTEIN"/>
    <property type="match status" value="1"/>
</dbReference>
<dbReference type="Pfam" id="PF00530">
    <property type="entry name" value="SRCR"/>
    <property type="match status" value="1"/>
</dbReference>
<evidence type="ECO:0000259" key="8">
    <source>
        <dbReference type="PROSITE" id="PS50287"/>
    </source>
</evidence>
<dbReference type="InterPro" id="IPR036772">
    <property type="entry name" value="SRCR-like_dom_sf"/>
</dbReference>
<keyword evidence="5 7" id="KW-1015">Disulfide bond</keyword>
<sequence length="128" mass="13745">LEPNKIMSVHKAVHFSPSVTDSPDEIRLVNGKIRCCGRVEIQHNGQWGTVCDDDWDINDAEVVCRQMGCGKAVSAPHSAHFGQGSEPILLDDVGCSGTESNLTQCSHRGFGTHNCGHQEDAGVVCSSK</sequence>
<dbReference type="GO" id="GO:0016020">
    <property type="term" value="C:membrane"/>
    <property type="evidence" value="ECO:0007669"/>
    <property type="project" value="InterPro"/>
</dbReference>
<dbReference type="GeneTree" id="ENSGT00950000183145"/>
<dbReference type="Gene3D" id="3.10.250.10">
    <property type="entry name" value="SRCR-like domain"/>
    <property type="match status" value="1"/>
</dbReference>
<dbReference type="InterPro" id="IPR001190">
    <property type="entry name" value="SRCR"/>
</dbReference>
<keyword evidence="4" id="KW-0677">Repeat</keyword>